<feature type="transmembrane region" description="Helical" evidence="8">
    <location>
        <begin position="236"/>
        <end position="255"/>
    </location>
</feature>
<dbReference type="SUPFAM" id="SSF55073">
    <property type="entry name" value="Nucleotide cyclase"/>
    <property type="match status" value="1"/>
</dbReference>
<evidence type="ECO:0000259" key="9">
    <source>
        <dbReference type="PROSITE" id="PS50887"/>
    </source>
</evidence>
<dbReference type="Proteomes" id="UP000286678">
    <property type="component" value="Unassembled WGS sequence"/>
</dbReference>
<comment type="cofactor">
    <cofactor evidence="1">
        <name>Mg(2+)</name>
        <dbReference type="ChEBI" id="CHEBI:18420"/>
    </cofactor>
</comment>
<evidence type="ECO:0000256" key="1">
    <source>
        <dbReference type="ARBA" id="ARBA00001946"/>
    </source>
</evidence>
<feature type="transmembrane region" description="Helical" evidence="8">
    <location>
        <begin position="212"/>
        <end position="230"/>
    </location>
</feature>
<organism evidence="10 11">
    <name type="scientific">Pseudidiomarina aquimaris</name>
    <dbReference type="NCBI Taxonomy" id="641841"/>
    <lineage>
        <taxon>Bacteria</taxon>
        <taxon>Pseudomonadati</taxon>
        <taxon>Pseudomonadota</taxon>
        <taxon>Gammaproteobacteria</taxon>
        <taxon>Alteromonadales</taxon>
        <taxon>Idiomarinaceae</taxon>
        <taxon>Pseudidiomarina</taxon>
    </lineage>
</organism>
<feature type="transmembrane region" description="Helical" evidence="8">
    <location>
        <begin position="89"/>
        <end position="110"/>
    </location>
</feature>
<dbReference type="GO" id="GO:0043709">
    <property type="term" value="P:cell adhesion involved in single-species biofilm formation"/>
    <property type="evidence" value="ECO:0007669"/>
    <property type="project" value="TreeGrafter"/>
</dbReference>
<name>A0A432XDZ6_9GAMM</name>
<dbReference type="PANTHER" id="PTHR45138:SF24">
    <property type="entry name" value="DIGUANYLATE CYCLASE DGCC-RELATED"/>
    <property type="match status" value="1"/>
</dbReference>
<accession>A0A432XDZ6</accession>
<dbReference type="SMART" id="SM00267">
    <property type="entry name" value="GGDEF"/>
    <property type="match status" value="1"/>
</dbReference>
<dbReference type="InterPro" id="IPR029787">
    <property type="entry name" value="Nucleotide_cyclase"/>
</dbReference>
<keyword evidence="5 8" id="KW-0812">Transmembrane</keyword>
<dbReference type="OrthoDB" id="9803824at2"/>
<keyword evidence="6 8" id="KW-1133">Transmembrane helix</keyword>
<keyword evidence="7 8" id="KW-0472">Membrane</keyword>
<evidence type="ECO:0000256" key="7">
    <source>
        <dbReference type="ARBA" id="ARBA00023136"/>
    </source>
</evidence>
<dbReference type="GO" id="GO:0052621">
    <property type="term" value="F:diguanylate cyclase activity"/>
    <property type="evidence" value="ECO:0007669"/>
    <property type="project" value="UniProtKB-EC"/>
</dbReference>
<dbReference type="GO" id="GO:1902201">
    <property type="term" value="P:negative regulation of bacterial-type flagellum-dependent cell motility"/>
    <property type="evidence" value="ECO:0007669"/>
    <property type="project" value="TreeGrafter"/>
</dbReference>
<keyword evidence="11" id="KW-1185">Reference proteome</keyword>
<feature type="transmembrane region" description="Helical" evidence="8">
    <location>
        <begin position="288"/>
        <end position="310"/>
    </location>
</feature>
<gene>
    <name evidence="10" type="ORF">CWE21_10230</name>
</gene>
<evidence type="ECO:0000256" key="6">
    <source>
        <dbReference type="ARBA" id="ARBA00022989"/>
    </source>
</evidence>
<dbReference type="Pfam" id="PF00990">
    <property type="entry name" value="GGDEF"/>
    <property type="match status" value="1"/>
</dbReference>
<feature type="transmembrane region" description="Helical" evidence="8">
    <location>
        <begin position="262"/>
        <end position="282"/>
    </location>
</feature>
<dbReference type="InterPro" id="IPR000160">
    <property type="entry name" value="GGDEF_dom"/>
</dbReference>
<evidence type="ECO:0000256" key="3">
    <source>
        <dbReference type="ARBA" id="ARBA00012528"/>
    </source>
</evidence>
<feature type="transmembrane region" description="Helical" evidence="8">
    <location>
        <begin position="60"/>
        <end position="77"/>
    </location>
</feature>
<dbReference type="FunFam" id="3.30.70.270:FF:000001">
    <property type="entry name" value="Diguanylate cyclase domain protein"/>
    <property type="match status" value="1"/>
</dbReference>
<dbReference type="NCBIfam" id="TIGR00254">
    <property type="entry name" value="GGDEF"/>
    <property type="match status" value="1"/>
</dbReference>
<feature type="transmembrane region" description="Helical" evidence="8">
    <location>
        <begin position="126"/>
        <end position="151"/>
    </location>
</feature>
<dbReference type="InterPro" id="IPR050469">
    <property type="entry name" value="Diguanylate_Cyclase"/>
</dbReference>
<evidence type="ECO:0000256" key="2">
    <source>
        <dbReference type="ARBA" id="ARBA00004651"/>
    </source>
</evidence>
<dbReference type="GO" id="GO:0005886">
    <property type="term" value="C:plasma membrane"/>
    <property type="evidence" value="ECO:0007669"/>
    <property type="project" value="UniProtKB-SubCell"/>
</dbReference>
<evidence type="ECO:0000256" key="4">
    <source>
        <dbReference type="ARBA" id="ARBA00022475"/>
    </source>
</evidence>
<dbReference type="EMBL" id="PIPT01000007">
    <property type="protein sequence ID" value="RUO46969.1"/>
    <property type="molecule type" value="Genomic_DNA"/>
</dbReference>
<dbReference type="InterPro" id="IPR007895">
    <property type="entry name" value="MASE1"/>
</dbReference>
<evidence type="ECO:0000313" key="10">
    <source>
        <dbReference type="EMBL" id="RUO46969.1"/>
    </source>
</evidence>
<dbReference type="AlphaFoldDB" id="A0A432XDZ6"/>
<dbReference type="Gene3D" id="3.30.70.270">
    <property type="match status" value="1"/>
</dbReference>
<dbReference type="EC" id="2.7.7.65" evidence="3"/>
<dbReference type="PROSITE" id="PS50887">
    <property type="entry name" value="GGDEF"/>
    <property type="match status" value="1"/>
</dbReference>
<dbReference type="InterPro" id="IPR043128">
    <property type="entry name" value="Rev_trsase/Diguanyl_cyclase"/>
</dbReference>
<feature type="domain" description="GGDEF" evidence="9">
    <location>
        <begin position="350"/>
        <end position="478"/>
    </location>
</feature>
<comment type="caution">
    <text evidence="10">The sequence shown here is derived from an EMBL/GenBank/DDBJ whole genome shotgun (WGS) entry which is preliminary data.</text>
</comment>
<dbReference type="PANTHER" id="PTHR45138">
    <property type="entry name" value="REGULATORY COMPONENTS OF SENSORY TRANSDUCTION SYSTEM"/>
    <property type="match status" value="1"/>
</dbReference>
<protein>
    <recommendedName>
        <fullName evidence="3">diguanylate cyclase</fullName>
        <ecNumber evidence="3">2.7.7.65</ecNumber>
    </recommendedName>
</protein>
<feature type="transmembrane region" description="Helical" evidence="8">
    <location>
        <begin position="12"/>
        <end position="30"/>
    </location>
</feature>
<reference evidence="11" key="1">
    <citation type="journal article" date="2018" name="Front. Microbiol.">
        <title>Genome-Based Analysis Reveals the Taxonomy and Diversity of the Family Idiomarinaceae.</title>
        <authorList>
            <person name="Liu Y."/>
            <person name="Lai Q."/>
            <person name="Shao Z."/>
        </authorList>
    </citation>
    <scope>NUCLEOTIDE SEQUENCE [LARGE SCALE GENOMIC DNA]</scope>
    <source>
        <strain evidence="11">SW15</strain>
    </source>
</reference>
<dbReference type="CDD" id="cd01949">
    <property type="entry name" value="GGDEF"/>
    <property type="match status" value="1"/>
</dbReference>
<comment type="subcellular location">
    <subcellularLocation>
        <location evidence="2">Cell membrane</location>
        <topology evidence="2">Multi-pass membrane protein</topology>
    </subcellularLocation>
</comment>
<evidence type="ECO:0000313" key="11">
    <source>
        <dbReference type="Proteomes" id="UP000286678"/>
    </source>
</evidence>
<sequence>MATPAIQQFSASSFRYLAFIALWILVWWSATLMEYLPFISLWFPPAGLSLAAFILMGMRAFLPILMAATIVGVWMYVLLDRSIPYPQQLYNSLVLAAAHTLSYGIGGLYFRQTVGKWSVQQLPQRILYFLIIAMLTTLLAAWLGVGAFVLVGTMDWLQAAQSWLTWWIGDLAGTVVLTPFFILALSALWRYDIAWLKPTDERRSSQRKKRPLWSHKITLLLLLAGGVILADSYYEHPAVAYFIFFLSIPQMWIVFTERMEQTVLSLALLSVGIAVWFGFYGVSENALTYQFALCVIAANAYFGLAVPSILQQNRRLHHQTQIDALTHVATRTHFLESASAQLQGQRASDFPLALIVFDLDEFKGINDTHGHLVGDQALIMAAQSIRTHIRSCDLIARFGGDEFLILLPEQNLEQATKTAERLRQSLPAIPSPKGLIQIKASFGIVEIQPKESIEEALQRADQALLEAKRKGRDQVVSS</sequence>
<dbReference type="Pfam" id="PF05231">
    <property type="entry name" value="MASE1"/>
    <property type="match status" value="1"/>
</dbReference>
<feature type="transmembrane region" description="Helical" evidence="8">
    <location>
        <begin position="171"/>
        <end position="191"/>
    </location>
</feature>
<evidence type="ECO:0000256" key="5">
    <source>
        <dbReference type="ARBA" id="ARBA00022692"/>
    </source>
</evidence>
<feature type="transmembrane region" description="Helical" evidence="8">
    <location>
        <begin position="36"/>
        <end position="55"/>
    </location>
</feature>
<keyword evidence="4" id="KW-1003">Cell membrane</keyword>
<proteinExistence type="predicted"/>
<dbReference type="RefSeq" id="WP_126834345.1">
    <property type="nucleotide sequence ID" value="NZ_PIPT01000007.1"/>
</dbReference>
<evidence type="ECO:0000256" key="8">
    <source>
        <dbReference type="SAM" id="Phobius"/>
    </source>
</evidence>